<proteinExistence type="inferred from homology"/>
<evidence type="ECO:0000256" key="7">
    <source>
        <dbReference type="SAM" id="Phobius"/>
    </source>
</evidence>
<evidence type="ECO:0000256" key="6">
    <source>
        <dbReference type="RuleBase" id="RU003732"/>
    </source>
</evidence>
<dbReference type="PROSITE" id="PS50267">
    <property type="entry name" value="NA_NEUROTRAN_SYMP_3"/>
    <property type="match status" value="1"/>
</dbReference>
<dbReference type="EMBL" id="JAJAXM010000011">
    <property type="protein sequence ID" value="MCG9025856.1"/>
    <property type="molecule type" value="Genomic_DNA"/>
</dbReference>
<keyword evidence="5 7" id="KW-0472">Membrane</keyword>
<evidence type="ECO:0000256" key="1">
    <source>
        <dbReference type="ARBA" id="ARBA00004141"/>
    </source>
</evidence>
<dbReference type="AlphaFoldDB" id="A0A248LFM8"/>
<feature type="transmembrane region" description="Helical" evidence="7">
    <location>
        <begin position="41"/>
        <end position="61"/>
    </location>
</feature>
<dbReference type="OMA" id="FTPAVCM"/>
<keyword evidence="6" id="KW-0769">Symport</keyword>
<evidence type="ECO:0000256" key="3">
    <source>
        <dbReference type="ARBA" id="ARBA00022692"/>
    </source>
</evidence>
<feature type="transmembrane region" description="Helical" evidence="7">
    <location>
        <begin position="12"/>
        <end position="29"/>
    </location>
</feature>
<accession>A0A248LFM8</accession>
<feature type="transmembrane region" description="Helical" evidence="7">
    <location>
        <begin position="384"/>
        <end position="402"/>
    </location>
</feature>
<feature type="transmembrane region" description="Helical" evidence="7">
    <location>
        <begin position="251"/>
        <end position="277"/>
    </location>
</feature>
<evidence type="ECO:0000313" key="9">
    <source>
        <dbReference type="EMBL" id="MCG9025856.1"/>
    </source>
</evidence>
<dbReference type="GO" id="GO:0015293">
    <property type="term" value="F:symporter activity"/>
    <property type="evidence" value="ECO:0007669"/>
    <property type="project" value="UniProtKB-KW"/>
</dbReference>
<keyword evidence="3 6" id="KW-0812">Transmembrane</keyword>
<dbReference type="InterPro" id="IPR047218">
    <property type="entry name" value="YocR/YhdH-like"/>
</dbReference>
<feature type="transmembrane region" description="Helical" evidence="7">
    <location>
        <begin position="218"/>
        <end position="239"/>
    </location>
</feature>
<dbReference type="RefSeq" id="WP_012695963.1">
    <property type="nucleotide sequence ID" value="NZ_CP022115.1"/>
</dbReference>
<feature type="transmembrane region" description="Helical" evidence="7">
    <location>
        <begin position="142"/>
        <end position="161"/>
    </location>
</feature>
<feature type="transmembrane region" description="Helical" evidence="7">
    <location>
        <begin position="82"/>
        <end position="103"/>
    </location>
</feature>
<reference evidence="8" key="1">
    <citation type="journal article" date="2017" name="J. Antimicrob. Chemother.">
        <title>Emergence and genomic analysis of MDR Laribacter hongkongensis strain HLGZ1 from Guangzhou, China.</title>
        <authorList>
            <person name="Wu H.K."/>
            <person name="Chen J.H."/>
            <person name="Yang L."/>
            <person name="Li A.R."/>
            <person name="Su D.H."/>
            <person name="Lin Y.P."/>
            <person name="Chen D.Q."/>
        </authorList>
    </citation>
    <scope>NUCLEOTIDE SEQUENCE</scope>
    <source>
        <strain evidence="8">HLGZ1</strain>
    </source>
</reference>
<dbReference type="SUPFAM" id="SSF161070">
    <property type="entry name" value="SNF-like"/>
    <property type="match status" value="1"/>
</dbReference>
<reference evidence="8" key="3">
    <citation type="submission" date="2017-06" db="EMBL/GenBank/DDBJ databases">
        <authorList>
            <person name="Kim H.J."/>
            <person name="Triplett B.A."/>
        </authorList>
    </citation>
    <scope>NUCLEOTIDE SEQUENCE</scope>
    <source>
        <strain evidence="8">HLGZ1</strain>
    </source>
</reference>
<keyword evidence="2 6" id="KW-0813">Transport</keyword>
<evidence type="ECO:0000256" key="2">
    <source>
        <dbReference type="ARBA" id="ARBA00022448"/>
    </source>
</evidence>
<dbReference type="EMBL" id="CP022115">
    <property type="protein sequence ID" value="ASJ23301.1"/>
    <property type="molecule type" value="Genomic_DNA"/>
</dbReference>
<evidence type="ECO:0000313" key="10">
    <source>
        <dbReference type="Proteomes" id="UP000197424"/>
    </source>
</evidence>
<comment type="subcellular location">
    <subcellularLocation>
        <location evidence="1">Membrane</location>
        <topology evidence="1">Multi-pass membrane protein</topology>
    </subcellularLocation>
</comment>
<reference evidence="9 11" key="4">
    <citation type="submission" date="2021-10" db="EMBL/GenBank/DDBJ databases">
        <title>Whole-genome sequencing analysis of Laribacter hongkongensis: virulence gene profiles, carbohydrate-active enzyme prediction, and antimicrobial resistance characterization.</title>
        <authorList>
            <person name="Yuan P."/>
            <person name="Zhan Y."/>
            <person name="Chen D."/>
        </authorList>
    </citation>
    <scope>NUCLEOTIDE SEQUENCE [LARGE SCALE GENOMIC DNA]</scope>
    <source>
        <strain evidence="9 11">W67</strain>
    </source>
</reference>
<feature type="transmembrane region" description="Helical" evidence="7">
    <location>
        <begin position="297"/>
        <end position="330"/>
    </location>
</feature>
<reference evidence="10" key="2">
    <citation type="submission" date="2017-06" db="EMBL/GenBank/DDBJ databases">
        <title>Whole genome sequence of Laribacter hongkongensis LHGZ1.</title>
        <authorList>
            <person name="Chen D."/>
            <person name="Wu H."/>
            <person name="Chen J."/>
        </authorList>
    </citation>
    <scope>NUCLEOTIDE SEQUENCE [LARGE SCALE GENOMIC DNA]</scope>
    <source>
        <strain evidence="10">LHGZ1</strain>
    </source>
</reference>
<name>A0A248LFM8_9NEIS</name>
<keyword evidence="4 7" id="KW-1133">Transmembrane helix</keyword>
<dbReference type="PANTHER" id="PTHR42948:SF1">
    <property type="entry name" value="TRANSPORTER"/>
    <property type="match status" value="1"/>
</dbReference>
<dbReference type="PROSITE" id="PS00610">
    <property type="entry name" value="NA_NEUROTRAN_SYMP_1"/>
    <property type="match status" value="1"/>
</dbReference>
<feature type="transmembrane region" description="Helical" evidence="7">
    <location>
        <begin position="173"/>
        <end position="198"/>
    </location>
</feature>
<protein>
    <recommendedName>
        <fullName evidence="6">Transporter</fullName>
    </recommendedName>
</protein>
<gene>
    <name evidence="9" type="ORF">LH440_08065</name>
    <name evidence="8" type="ORF">LHGZ1_0470</name>
</gene>
<dbReference type="PRINTS" id="PR00176">
    <property type="entry name" value="NANEUSMPORT"/>
</dbReference>
<dbReference type="CDD" id="cd10336">
    <property type="entry name" value="SLC6sbd_Tyt1-Like"/>
    <property type="match status" value="1"/>
</dbReference>
<dbReference type="Proteomes" id="UP000197424">
    <property type="component" value="Chromosome"/>
</dbReference>
<evidence type="ECO:0000313" key="8">
    <source>
        <dbReference type="EMBL" id="ASJ23301.1"/>
    </source>
</evidence>
<dbReference type="NCBIfam" id="NF037979">
    <property type="entry name" value="Na_transp"/>
    <property type="match status" value="1"/>
</dbReference>
<dbReference type="Proteomes" id="UP001200247">
    <property type="component" value="Unassembled WGS sequence"/>
</dbReference>
<dbReference type="InterPro" id="IPR000175">
    <property type="entry name" value="Na/ntran_symport"/>
</dbReference>
<evidence type="ECO:0000313" key="11">
    <source>
        <dbReference type="Proteomes" id="UP001200247"/>
    </source>
</evidence>
<sequence length="439" mass="46232">MTTTRSSWGSRFGFIFAAAGSAIGLGAIWKFPYVTAMNGGGVFLLLFLLFSFTLGLAQMMVEFTLGRTAQTGPVGVFRRLAGGAWPLIGLMGIVAGFVLYSFYSVVGGWTFGYLLLALEGEILTTDAAALQAGFANYVSHPLWPVASHGAFILATLAIVIAGVEAGIERASKLLMPCLLAMMLILIARSLTLPGAWAGVVAFLQPDFSKLTPAMVVDALGLALFSLSLGTGGMIAYGSYVKRETPVLRSAAWVVGLSCLVAILSGLMIFPALFAFGLDPAAGPGLTFMTMPVVFASLPFGQVFAVLFFALLAVAALTSSVSILELIATLFLDEFGWKRRPVILGLSLAVFVCGIPAALSFGPLADVQWFGKSIFDVMDYSVSNVMMPLGGIGVTLFAGWRVWPVIASQSALPPLALSGLKWSCRVLAPTAIAIILLKNL</sequence>
<feature type="transmembrane region" description="Helical" evidence="7">
    <location>
        <begin position="342"/>
        <end position="364"/>
    </location>
</feature>
<dbReference type="GO" id="GO:0016020">
    <property type="term" value="C:membrane"/>
    <property type="evidence" value="ECO:0007669"/>
    <property type="project" value="UniProtKB-SubCell"/>
</dbReference>
<evidence type="ECO:0000256" key="5">
    <source>
        <dbReference type="ARBA" id="ARBA00023136"/>
    </source>
</evidence>
<comment type="similarity">
    <text evidence="6">Belongs to the sodium:neurotransmitter symporter (SNF) (TC 2.A.22) family.</text>
</comment>
<dbReference type="Pfam" id="PF00209">
    <property type="entry name" value="SNF"/>
    <property type="match status" value="2"/>
</dbReference>
<dbReference type="OrthoDB" id="9762833at2"/>
<dbReference type="PANTHER" id="PTHR42948">
    <property type="entry name" value="TRANSPORTER"/>
    <property type="match status" value="1"/>
</dbReference>
<organism evidence="8 10">
    <name type="scientific">Laribacter hongkongensis</name>
    <dbReference type="NCBI Taxonomy" id="168471"/>
    <lineage>
        <taxon>Bacteria</taxon>
        <taxon>Pseudomonadati</taxon>
        <taxon>Pseudomonadota</taxon>
        <taxon>Betaproteobacteria</taxon>
        <taxon>Neisseriales</taxon>
        <taxon>Aquaspirillaceae</taxon>
        <taxon>Laribacter</taxon>
    </lineage>
</organism>
<evidence type="ECO:0000256" key="4">
    <source>
        <dbReference type="ARBA" id="ARBA00022989"/>
    </source>
</evidence>
<dbReference type="InterPro" id="IPR037272">
    <property type="entry name" value="SNS_sf"/>
</dbReference>